<comment type="caution">
    <text evidence="1">The sequence shown here is derived from an EMBL/GenBank/DDBJ whole genome shotgun (WGS) entry which is preliminary data.</text>
</comment>
<name>A0ABX1NPK5_9RHOO</name>
<keyword evidence="2" id="KW-1185">Reference proteome</keyword>
<evidence type="ECO:0000313" key="2">
    <source>
        <dbReference type="Proteomes" id="UP000634522"/>
    </source>
</evidence>
<proteinExistence type="predicted"/>
<dbReference type="EMBL" id="WTVS01000125">
    <property type="protein sequence ID" value="NMG01045.1"/>
    <property type="molecule type" value="Genomic_DNA"/>
</dbReference>
<protein>
    <submittedName>
        <fullName evidence="1">Uncharacterized protein</fullName>
    </submittedName>
</protein>
<sequence length="223" mass="25358">MIVVVEQAIRQAWRTLVLEHQAVLVTRDEDRITDRLLDVLVDMRARGTVPGFTAELFGVPVRDAKLADWLGDSIDKTPDITVYPAQPRQGISDGRHDALFFECKVLHGSRRLTQYGDEGIQRFLDGRYAWRMPHAHMVAYVFSTTDRQPTSALNTHFARQRVGPPRQTNAQRLAVRDWPIEVSPAGCARTRPIIQTGHLRSAPILQGRDNPIVLRHLWLCDPE</sequence>
<evidence type="ECO:0000313" key="1">
    <source>
        <dbReference type="EMBL" id="NMG01045.1"/>
    </source>
</evidence>
<organism evidence="1 2">
    <name type="scientific">Aromatoleum toluolicum</name>
    <dbReference type="NCBI Taxonomy" id="90060"/>
    <lineage>
        <taxon>Bacteria</taxon>
        <taxon>Pseudomonadati</taxon>
        <taxon>Pseudomonadota</taxon>
        <taxon>Betaproteobacteria</taxon>
        <taxon>Rhodocyclales</taxon>
        <taxon>Rhodocyclaceae</taxon>
        <taxon>Aromatoleum</taxon>
    </lineage>
</organism>
<gene>
    <name evidence="1" type="ORF">GPA27_27120</name>
</gene>
<reference evidence="1 2" key="1">
    <citation type="submission" date="2019-12" db="EMBL/GenBank/DDBJ databases">
        <title>Comparative genomics gives insights into the taxonomy of the Azoarcus-Aromatoleum group and reveals separate origins of nif in the plant-associated Azoarcus and non-plant-associated Aromatoleum sub-groups.</title>
        <authorList>
            <person name="Lafos M."/>
            <person name="Maluk M."/>
            <person name="Batista M."/>
            <person name="Junghare M."/>
            <person name="Carmona M."/>
            <person name="Faoro H."/>
            <person name="Cruz L.M."/>
            <person name="Battistoni F."/>
            <person name="De Souza E."/>
            <person name="Pedrosa F."/>
            <person name="Chen W.-M."/>
            <person name="Poole P.S."/>
            <person name="Dixon R.A."/>
            <person name="James E.K."/>
        </authorList>
    </citation>
    <scope>NUCLEOTIDE SEQUENCE [LARGE SCALE GENOMIC DNA]</scope>
    <source>
        <strain evidence="1 2">T</strain>
    </source>
</reference>
<dbReference type="RefSeq" id="WP_169143546.1">
    <property type="nucleotide sequence ID" value="NZ_WTVS01000125.1"/>
</dbReference>
<accession>A0ABX1NPK5</accession>
<dbReference type="Proteomes" id="UP000634522">
    <property type="component" value="Unassembled WGS sequence"/>
</dbReference>